<dbReference type="Gene3D" id="2.60.40.10">
    <property type="entry name" value="Immunoglobulins"/>
    <property type="match status" value="2"/>
</dbReference>
<dbReference type="EMBL" id="CAHIKZ030004896">
    <property type="protein sequence ID" value="CAE1316840.1"/>
    <property type="molecule type" value="Genomic_DNA"/>
</dbReference>
<proteinExistence type="predicted"/>
<reference evidence="2" key="1">
    <citation type="submission" date="2021-01" db="EMBL/GenBank/DDBJ databases">
        <authorList>
            <person name="Li R."/>
            <person name="Bekaert M."/>
        </authorList>
    </citation>
    <scope>NUCLEOTIDE SEQUENCE</scope>
    <source>
        <strain evidence="2">Farmed</strain>
    </source>
</reference>
<gene>
    <name evidence="2" type="ORF">SPHA_67586</name>
</gene>
<accession>A0A812EAR6</accession>
<dbReference type="Proteomes" id="UP000597762">
    <property type="component" value="Unassembled WGS sequence"/>
</dbReference>
<comment type="caution">
    <text evidence="2">The sequence shown here is derived from an EMBL/GenBank/DDBJ whole genome shotgun (WGS) entry which is preliminary data.</text>
</comment>
<feature type="chain" id="PRO_5032701440" evidence="1">
    <location>
        <begin position="23"/>
        <end position="586"/>
    </location>
</feature>
<evidence type="ECO:0000313" key="2">
    <source>
        <dbReference type="EMBL" id="CAE1316840.1"/>
    </source>
</evidence>
<dbReference type="AlphaFoldDB" id="A0A812EAR6"/>
<dbReference type="InterPro" id="IPR036116">
    <property type="entry name" value="FN3_sf"/>
</dbReference>
<sequence>MKTGFACAVFFTVNFLLPSNIGVPEKPKNISCKIFDFIKMVCSWNRLHSSSRSKWSLRYGYRCQRKWRLNLNQNQDNIVIWNKTSESAFRIYCKKCIQIVGRYKTGTIKSDIITFMPEQIVELSPVNITKIETTDSKIYIKWKHPLIQRPTICYVKYSVSNQPIHNKTKHSKSNDIYLDELSPSTMYIIWIKWKLVNSPYWSKEKCLHVTTNHSALKSGPVITQGSYLRHRCLHTNEACLSIYWKPIQGSLARTKFYEISYCIHLENIYNNTKIVDEKKCSLQMKYPTLPMKSVCIRANTDIGYSPYSAFIFNQDESSPPTVKNVTVKETSDPQMLMVSWSYNPSDKSKVKITNVTIFWCHGKKLFTDVLVVSCEDHIDWITVVANESYQLQLTKVVDVHHFHVAVVLNNRAGSQGMTWSECIFTQTGYISDLNIPLLITTFPEKMLVQWYPVRCKVTIIPLMYQIAYTRQIEKNEENPCKSGSLVNVSISHTSVELKNLKANEFYYICMRIITVVGPTPFTKPNQKKTNVLLTRERIIESKTDSVYITTTQRETETLKNEEGIPQAVKIILCITAGISFVIMVIW</sequence>
<feature type="signal peptide" evidence="1">
    <location>
        <begin position="1"/>
        <end position="22"/>
    </location>
</feature>
<evidence type="ECO:0000313" key="3">
    <source>
        <dbReference type="Proteomes" id="UP000597762"/>
    </source>
</evidence>
<keyword evidence="3" id="KW-1185">Reference proteome</keyword>
<evidence type="ECO:0000256" key="1">
    <source>
        <dbReference type="SAM" id="SignalP"/>
    </source>
</evidence>
<name>A0A812EAR6_ACAPH</name>
<organism evidence="2 3">
    <name type="scientific">Acanthosepion pharaonis</name>
    <name type="common">Pharaoh cuttlefish</name>
    <name type="synonym">Sepia pharaonis</name>
    <dbReference type="NCBI Taxonomy" id="158019"/>
    <lineage>
        <taxon>Eukaryota</taxon>
        <taxon>Metazoa</taxon>
        <taxon>Spiralia</taxon>
        <taxon>Lophotrochozoa</taxon>
        <taxon>Mollusca</taxon>
        <taxon>Cephalopoda</taxon>
        <taxon>Coleoidea</taxon>
        <taxon>Decapodiformes</taxon>
        <taxon>Sepiida</taxon>
        <taxon>Sepiina</taxon>
        <taxon>Sepiidae</taxon>
        <taxon>Acanthosepion</taxon>
    </lineage>
</organism>
<protein>
    <submittedName>
        <fullName evidence="2">DOME</fullName>
    </submittedName>
</protein>
<dbReference type="SUPFAM" id="SSF49265">
    <property type="entry name" value="Fibronectin type III"/>
    <property type="match status" value="3"/>
</dbReference>
<dbReference type="InterPro" id="IPR013783">
    <property type="entry name" value="Ig-like_fold"/>
</dbReference>
<keyword evidence="1" id="KW-0732">Signal</keyword>